<keyword evidence="10" id="KW-0479">Metal-binding</keyword>
<comment type="catalytic activity">
    <reaction evidence="22">
        <text>a beta-D-Gal-(1-&gt;4)-beta-D-Glc-(1&lt;-&gt;1)-Cer(d18:1(4E)) + CMP-N-acetyl-beta-neuraminate = a ganglioside GM3 (d18:1(4E)) + CMP + H(+)</text>
        <dbReference type="Rhea" id="RHEA:18417"/>
        <dbReference type="ChEBI" id="CHEBI:15378"/>
        <dbReference type="ChEBI" id="CHEBI:17950"/>
        <dbReference type="ChEBI" id="CHEBI:57812"/>
        <dbReference type="ChEBI" id="CHEBI:60065"/>
        <dbReference type="ChEBI" id="CHEBI:60377"/>
        <dbReference type="EC" id="2.4.3.9"/>
    </reaction>
    <physiologicalReaction direction="left-to-right" evidence="22">
        <dbReference type="Rhea" id="RHEA:18418"/>
    </physiologicalReaction>
</comment>
<protein>
    <recommendedName>
        <fullName evidence="27">DNA-directed RNA polymerase subunit</fullName>
        <ecNumber evidence="27">2.7.7.6</ecNumber>
    </recommendedName>
</protein>
<feature type="compositionally biased region" description="Acidic residues" evidence="28">
    <location>
        <begin position="1274"/>
        <end position="1294"/>
    </location>
</feature>
<dbReference type="InterPro" id="IPR042102">
    <property type="entry name" value="RNA_pol_Rpb1_3_sf"/>
</dbReference>
<keyword evidence="12" id="KW-0460">Magnesium</keyword>
<keyword evidence="18" id="KW-1015">Disulfide bond</keyword>
<comment type="subcellular location">
    <subcellularLocation>
        <location evidence="2">Golgi apparatus membrane</location>
        <topology evidence="2">Single-pass type II membrane protein</topology>
    </subcellularLocation>
    <subcellularLocation>
        <location evidence="1">Nucleus</location>
    </subcellularLocation>
</comment>
<evidence type="ECO:0000256" key="22">
    <source>
        <dbReference type="ARBA" id="ARBA00043651"/>
    </source>
</evidence>
<evidence type="ECO:0000256" key="27">
    <source>
        <dbReference type="RuleBase" id="RU004279"/>
    </source>
</evidence>
<dbReference type="InterPro" id="IPR045867">
    <property type="entry name" value="DNA-dir_RpoC_beta_prime"/>
</dbReference>
<dbReference type="InterPro" id="IPR015699">
    <property type="entry name" value="DNA-dir_RNA_pol1_lsu_N"/>
</dbReference>
<dbReference type="Gene3D" id="3.90.1480.20">
    <property type="entry name" value="Glycosyl transferase family 29"/>
    <property type="match status" value="1"/>
</dbReference>
<evidence type="ECO:0000256" key="2">
    <source>
        <dbReference type="ARBA" id="ARBA00004323"/>
    </source>
</evidence>
<dbReference type="GO" id="GO:0003899">
    <property type="term" value="F:DNA-directed RNA polymerase activity"/>
    <property type="evidence" value="ECO:0007669"/>
    <property type="project" value="UniProtKB-EC"/>
</dbReference>
<comment type="function">
    <text evidence="27">DNA-dependent RNA polymerase catalyzes the transcription of DNA into RNA using the four ribonucleoside triphosphates as substrates.</text>
</comment>
<dbReference type="SUPFAM" id="SSF64484">
    <property type="entry name" value="beta and beta-prime subunits of DNA dependent RNA-polymerase"/>
    <property type="match status" value="1"/>
</dbReference>
<keyword evidence="16" id="KW-0443">Lipid metabolism</keyword>
<dbReference type="Gene3D" id="1.10.357.120">
    <property type="match status" value="1"/>
</dbReference>
<keyword evidence="20" id="KW-0325">Glycoprotein</keyword>
<evidence type="ECO:0000256" key="12">
    <source>
        <dbReference type="ARBA" id="ARBA00022842"/>
    </source>
</evidence>
<gene>
    <name evidence="30" type="ORF">D9C73_006845</name>
</gene>
<keyword evidence="11" id="KW-0862">Zinc</keyword>
<keyword evidence="7 27" id="KW-0808">Transferase</keyword>
<dbReference type="Gene3D" id="3.30.1490.180">
    <property type="entry name" value="RNA polymerase ii"/>
    <property type="match status" value="1"/>
</dbReference>
<comment type="catalytic activity">
    <reaction evidence="25">
        <text>ganglioside GA2 (d18:1(4E)/18:0) + CMP-N-acetyl-beta-neuraminate = ganglioside GM2 (d18:1(4E)/18:0) + CMP + H(+)</text>
        <dbReference type="Rhea" id="RHEA:41776"/>
        <dbReference type="ChEBI" id="CHEBI:15378"/>
        <dbReference type="ChEBI" id="CHEBI:57812"/>
        <dbReference type="ChEBI" id="CHEBI:60377"/>
        <dbReference type="ChEBI" id="CHEBI:78485"/>
        <dbReference type="ChEBI" id="CHEBI:78486"/>
    </reaction>
    <physiologicalReaction direction="left-to-right" evidence="25">
        <dbReference type="Rhea" id="RHEA:41777"/>
    </physiologicalReaction>
</comment>
<dbReference type="Pfam" id="PF04983">
    <property type="entry name" value="RNA_pol_Rpb1_3"/>
    <property type="match status" value="1"/>
</dbReference>
<evidence type="ECO:0000256" key="14">
    <source>
        <dbReference type="ARBA" id="ARBA00022989"/>
    </source>
</evidence>
<evidence type="ECO:0000256" key="19">
    <source>
        <dbReference type="ARBA" id="ARBA00023163"/>
    </source>
</evidence>
<proteinExistence type="inferred from homology"/>
<evidence type="ECO:0000256" key="26">
    <source>
        <dbReference type="ARBA" id="ARBA00049539"/>
    </source>
</evidence>
<dbReference type="InterPro" id="IPR006592">
    <property type="entry name" value="RNA_pol_N"/>
</dbReference>
<organism evidence="30 31">
    <name type="scientific">Collichthys lucidus</name>
    <name type="common">Big head croaker</name>
    <name type="synonym">Sciaena lucida</name>
    <dbReference type="NCBI Taxonomy" id="240159"/>
    <lineage>
        <taxon>Eukaryota</taxon>
        <taxon>Metazoa</taxon>
        <taxon>Chordata</taxon>
        <taxon>Craniata</taxon>
        <taxon>Vertebrata</taxon>
        <taxon>Euteleostomi</taxon>
        <taxon>Actinopterygii</taxon>
        <taxon>Neopterygii</taxon>
        <taxon>Teleostei</taxon>
        <taxon>Neoteleostei</taxon>
        <taxon>Acanthomorphata</taxon>
        <taxon>Eupercaria</taxon>
        <taxon>Sciaenidae</taxon>
        <taxon>Collichthys</taxon>
    </lineage>
</organism>
<keyword evidence="17" id="KW-0472">Membrane</keyword>
<evidence type="ECO:0000256" key="25">
    <source>
        <dbReference type="ARBA" id="ARBA00048805"/>
    </source>
</evidence>
<feature type="compositionally biased region" description="Basic and acidic residues" evidence="28">
    <location>
        <begin position="1295"/>
        <end position="1304"/>
    </location>
</feature>
<comment type="similarity">
    <text evidence="4 27">Belongs to the RNA polymerase beta' chain family.</text>
</comment>
<dbReference type="EMBL" id="CM014083">
    <property type="protein sequence ID" value="TKS72768.1"/>
    <property type="molecule type" value="Genomic_DNA"/>
</dbReference>
<dbReference type="GO" id="GO:0006351">
    <property type="term" value="P:DNA-templated transcription"/>
    <property type="evidence" value="ECO:0007669"/>
    <property type="project" value="InterPro"/>
</dbReference>
<dbReference type="Pfam" id="PF00777">
    <property type="entry name" value="Glyco_transf_29"/>
    <property type="match status" value="1"/>
</dbReference>
<dbReference type="InterPro" id="IPR001675">
    <property type="entry name" value="Glyco_trans_29"/>
</dbReference>
<dbReference type="InterPro" id="IPR038578">
    <property type="entry name" value="GT29-like_sf"/>
</dbReference>
<keyword evidence="8" id="KW-0812">Transmembrane</keyword>
<evidence type="ECO:0000256" key="11">
    <source>
        <dbReference type="ARBA" id="ARBA00022833"/>
    </source>
</evidence>
<reference evidence="30 31" key="1">
    <citation type="submission" date="2019-01" db="EMBL/GenBank/DDBJ databases">
        <title>Genome Assembly of Collichthys lucidus.</title>
        <authorList>
            <person name="Cai M."/>
            <person name="Xiao S."/>
        </authorList>
    </citation>
    <scope>NUCLEOTIDE SEQUENCE [LARGE SCALE GENOMIC DNA]</scope>
    <source>
        <strain evidence="30">JT15FE1705JMU</strain>
        <tissue evidence="30">Muscle</tissue>
    </source>
</reference>
<dbReference type="FunFam" id="1.10.132.30:FF:000004">
    <property type="entry name" value="DNA-directed RNA polymerase subunit"/>
    <property type="match status" value="1"/>
</dbReference>
<dbReference type="GO" id="GO:0047291">
    <property type="term" value="F:lactosylceramide alpha-2,3-sialyltransferase activity"/>
    <property type="evidence" value="ECO:0007669"/>
    <property type="project" value="UniProtKB-EC"/>
</dbReference>
<dbReference type="InterPro" id="IPR007080">
    <property type="entry name" value="RNA_pol_Rpb1_1"/>
</dbReference>
<dbReference type="GO" id="GO:0046872">
    <property type="term" value="F:metal ion binding"/>
    <property type="evidence" value="ECO:0007669"/>
    <property type="project" value="UniProtKB-KW"/>
</dbReference>
<evidence type="ECO:0000256" key="23">
    <source>
        <dbReference type="ARBA" id="ARBA00045587"/>
    </source>
</evidence>
<sequence length="1987" mass="222879">MLFDKEVPWRRLQGMSFGMYSAEEIRKLSVKAITNSKFLDSVGNVAVNGLYDLALGPADNKEVCSTCCQDFSNCPGHLGHLELPLPVYNPLFFDKLYLLIRGSCLSCHTLTCSRASIHLLLNQLKLLDHGAMQEVYQIEQYLNQCLEENPKATGDEIQAALQEFTDMIVGANAEENLAAKRKVYLTASTAREHINKLWEKEAFFLKCLFSGLDEETPKGGDKPFCPDLFFLELLVVPPCRYRPISRLGDQMFTNGQTVNMQAVMKDSEIIRKLLALIADKKTTEEEEAPGQTDQTFLAGIPGHTMTDKLYNIWIRLQAHVNIVFDSDMDKLMTEKYPGIRQILEKKEGLFRKHMMGKRVDYAARSVICPDMYIGTNEIGIPMVFATKLTYPQPVTPWNVKELRQAVLNGPNVHPGASMVINEDGRRTILSPTNLAQREAVAKQLLTPCSGQQKIPMKIVNRHIKNGDVMLLNRQPTLHRPSIQAHCARILPGEKVLRLHYANCKAYNADFDGDEMNAHFPQSELARAEAYTLVSTDQQYLVPKDGKPLAGLIQDHMVSGTRMTIRGCFFTRVQYTELVYRGLTDKPGRVKLLPPAILKPQQLWTGKQVVSTLLLNVIPQKAVPLNLVVIREGEVLVGVLDKAHYGSSAYGLVHCCYELYGGETSGKLLSCLARLFTAYLQLYRGFTLGVEDILVKSGANRKRKKIIQESLKIGTKALQAAFNLPSDVDQAEAQSRWQDAHLNPDQRDFSMADHKFKEVANQVNNDINKVCMPVGLHTSFPDNNLQLMVQSGAKGSTVNTMQISCLLGQIELEGRRPPLMPSGKSLPCFQPYDPAPGAGGFVSGRFLTGIKPQEFFFHCMAGREGLVDTAVKTSRSGYLQRCIIKHLEGLVVQYDLTVRDSDGSVVQFLYGEDGLDIPKTQFLQPRQFPFIEDNYEVIKRSQGLDRVLAVLDPQGATQHFSAIQRWKAKRESACPRRGAFLLFSQKKLAKLQQAEQGAALPDVYGRNVAVQQLMQQWHSLDESSRSKYSRKSSRCPEPSLSALRPDVCFGSVSENFHSITDKYLQHRDRLSEERLDSHSLRQLFHYKWQRSLCDPGEAVGLLAAQSIGEPSTQMTLNTFHFAGRGEMNVTLGIPRLREILMVASSNIKTPMMSVPVLNNKKALKKAKTLRKKLTRVCLAEVLQKVDVIETLRIEKQKMRTFKVTFHFLPPQRYCDDKLLSPQQILHYMETRFFRLLLEAIKKRSAKLASIAVEARKATRTDKDYDGDGTAGSDDRDGEEDREIVDDAGDEGDADATDAKRKNKQEEEVDYESEEEDGGEDGEDREDQEQEEKAVEENSEETQEKSQPEFVGVKTRKSKKKRDKNGECGVDLNQMRVNSVLESNTAIESYRYDVQHELWCEVDLVLPVCNVHFDLTSVLSTLAQDAVIAETKGLTRCLLGETTKKTGDKETVLNTEGINMHEMFKHSDILDINRLYSNEVHAMAKTYGIEVALKVIEKEIKDVFAVYGIEVDPRHLSLVADYMCFEGVYKPLNRLAIQSNSSPLQQMTFETSYKFLKQATMLGSHDQLVSPSACLVVGKVVKGGTGLFELKQPLRKQPLGTRGLQASAERPGFPESHVNEIIMRVPKRWLANRRLLALCVALGLVCFAMVTLPQTVTNAAKPLDWHVDPAHKKKVHEHVHRVLEGPCQPGSARKSLLARLPASSRSTQPFLWKDVPLPDDLFLYPPPFGFKGLQVKIEELLKQLPASDSAPELGNRSDKCQRCVVVGNGGILRGLELGPLIDSFDTIIRLNSGPLGEFSVDVGNRTSIRMSYPEGTPHSWVDTDPHTLFVSVVYKSVDISWISAMINKLAVPLWDWFFFWKKVPDQIPLEPDKFRLLNPLVLKETALYLLKYPPPRRRLWGTDQNVPTIGVTALSLASLLCDNVSLAGFGYNFSQQGAPLHYYGHLSMNAMMKETTHNVDKETEVLQRLAAEGAIADLTGGIHCSFCSS</sequence>
<dbReference type="Gene3D" id="1.10.274.100">
    <property type="entry name" value="RNA polymerase Rpb1, domain 3"/>
    <property type="match status" value="1"/>
</dbReference>
<dbReference type="Gene3D" id="3.30.70.2850">
    <property type="match status" value="1"/>
</dbReference>
<dbReference type="GO" id="GO:0000139">
    <property type="term" value="C:Golgi membrane"/>
    <property type="evidence" value="ECO:0007669"/>
    <property type="project" value="UniProtKB-SubCell"/>
</dbReference>
<keyword evidence="31" id="KW-1185">Reference proteome</keyword>
<dbReference type="GO" id="GO:0003677">
    <property type="term" value="F:DNA binding"/>
    <property type="evidence" value="ECO:0007669"/>
    <property type="project" value="InterPro"/>
</dbReference>
<evidence type="ECO:0000256" key="17">
    <source>
        <dbReference type="ARBA" id="ARBA00023136"/>
    </source>
</evidence>
<name>A0A4U5UF94_COLLU</name>
<evidence type="ECO:0000256" key="15">
    <source>
        <dbReference type="ARBA" id="ARBA00023034"/>
    </source>
</evidence>
<dbReference type="PANTHER" id="PTHR19376:SF11">
    <property type="entry name" value="DNA-DIRECTED RNA POLYMERASE I SUBUNIT RPA1"/>
    <property type="match status" value="1"/>
</dbReference>
<evidence type="ECO:0000256" key="16">
    <source>
        <dbReference type="ARBA" id="ARBA00023098"/>
    </source>
</evidence>
<dbReference type="EC" id="2.7.7.6" evidence="27"/>
<evidence type="ECO:0000256" key="7">
    <source>
        <dbReference type="ARBA" id="ARBA00022679"/>
    </source>
</evidence>
<dbReference type="STRING" id="240159.A0A4U5UF94"/>
<evidence type="ECO:0000256" key="28">
    <source>
        <dbReference type="SAM" id="MobiDB-lite"/>
    </source>
</evidence>
<evidence type="ECO:0000259" key="29">
    <source>
        <dbReference type="SMART" id="SM00663"/>
    </source>
</evidence>
<comment type="similarity">
    <text evidence="3">Belongs to the glycosyltransferase 29 family.</text>
</comment>
<feature type="compositionally biased region" description="Basic residues" evidence="28">
    <location>
        <begin position="1352"/>
        <end position="1361"/>
    </location>
</feature>
<evidence type="ECO:0000256" key="1">
    <source>
        <dbReference type="ARBA" id="ARBA00004123"/>
    </source>
</evidence>
<dbReference type="InterPro" id="IPR000722">
    <property type="entry name" value="RNA_pol_asu"/>
</dbReference>
<dbReference type="Pfam" id="PF04997">
    <property type="entry name" value="RNA_pol_Rpb1_1"/>
    <property type="match status" value="1"/>
</dbReference>
<dbReference type="FunFam" id="3.30.1490.180:FF:000003">
    <property type="entry name" value="DNA-directed RNA polymerase subunit"/>
    <property type="match status" value="1"/>
</dbReference>
<evidence type="ECO:0000256" key="4">
    <source>
        <dbReference type="ARBA" id="ARBA00006460"/>
    </source>
</evidence>
<feature type="region of interest" description="Disordered" evidence="28">
    <location>
        <begin position="1255"/>
        <end position="1365"/>
    </location>
</feature>
<dbReference type="FunFam" id="4.10.860.120:FF:000006">
    <property type="entry name" value="DNA-directed RNA polymerase subunit"/>
    <property type="match status" value="1"/>
</dbReference>
<comment type="catalytic activity">
    <reaction evidence="24">
        <text>a beta-D-Gal-(1&lt;-&gt;1')-ceramide + CMP-N-acetyl-beta-neuraminate = N-acetyl-alpha-neuraminosyl-(2-&gt;3)-beta-D-galactosyl-(1&lt;-&gt;1')-ceramide + CMP + H(+)</text>
        <dbReference type="Rhea" id="RHEA:41780"/>
        <dbReference type="ChEBI" id="CHEBI:15378"/>
        <dbReference type="ChEBI" id="CHEBI:57812"/>
        <dbReference type="ChEBI" id="CHEBI:60377"/>
        <dbReference type="ChEBI" id="CHEBI:82643"/>
        <dbReference type="ChEBI" id="CHEBI:143593"/>
    </reaction>
    <physiologicalReaction direction="left-to-right" evidence="24">
        <dbReference type="Rhea" id="RHEA:41781"/>
    </physiologicalReaction>
</comment>
<dbReference type="Gene3D" id="1.10.132.30">
    <property type="match status" value="1"/>
</dbReference>
<evidence type="ECO:0000256" key="18">
    <source>
        <dbReference type="ARBA" id="ARBA00023157"/>
    </source>
</evidence>
<dbReference type="GO" id="GO:0006629">
    <property type="term" value="P:lipid metabolic process"/>
    <property type="evidence" value="ECO:0007669"/>
    <property type="project" value="UniProtKB-KW"/>
</dbReference>
<evidence type="ECO:0000256" key="13">
    <source>
        <dbReference type="ARBA" id="ARBA00022968"/>
    </source>
</evidence>
<keyword evidence="5 27" id="KW-0240">DNA-directed RNA polymerase</keyword>
<evidence type="ECO:0000256" key="21">
    <source>
        <dbReference type="ARBA" id="ARBA00023242"/>
    </source>
</evidence>
<evidence type="ECO:0000313" key="31">
    <source>
        <dbReference type="Proteomes" id="UP000298787"/>
    </source>
</evidence>
<keyword evidence="21" id="KW-0539">Nucleus</keyword>
<dbReference type="Gene3D" id="6.10.250.2940">
    <property type="match status" value="1"/>
</dbReference>
<evidence type="ECO:0000256" key="6">
    <source>
        <dbReference type="ARBA" id="ARBA00022676"/>
    </source>
</evidence>
<dbReference type="Pfam" id="PF00623">
    <property type="entry name" value="RNA_pol_Rpb1_2"/>
    <property type="match status" value="1"/>
</dbReference>
<dbReference type="Pfam" id="PF04998">
    <property type="entry name" value="RNA_pol_Rpb1_5"/>
    <property type="match status" value="1"/>
</dbReference>
<comment type="catalytic activity">
    <reaction evidence="27">
        <text>RNA(n) + a ribonucleoside 5'-triphosphate = RNA(n+1) + diphosphate</text>
        <dbReference type="Rhea" id="RHEA:21248"/>
        <dbReference type="Rhea" id="RHEA-COMP:14527"/>
        <dbReference type="Rhea" id="RHEA-COMP:17342"/>
        <dbReference type="ChEBI" id="CHEBI:33019"/>
        <dbReference type="ChEBI" id="CHEBI:61557"/>
        <dbReference type="ChEBI" id="CHEBI:140395"/>
        <dbReference type="EC" id="2.7.7.6"/>
    </reaction>
</comment>
<dbReference type="CDD" id="cd01435">
    <property type="entry name" value="RNAP_I_RPA1_N"/>
    <property type="match status" value="1"/>
</dbReference>
<evidence type="ECO:0000256" key="24">
    <source>
        <dbReference type="ARBA" id="ARBA00048050"/>
    </source>
</evidence>
<dbReference type="SMART" id="SM00663">
    <property type="entry name" value="RPOLA_N"/>
    <property type="match status" value="1"/>
</dbReference>
<keyword evidence="6" id="KW-0328">Glycosyltransferase</keyword>
<evidence type="ECO:0000256" key="8">
    <source>
        <dbReference type="ARBA" id="ARBA00022692"/>
    </source>
</evidence>
<keyword evidence="15" id="KW-0333">Golgi apparatus</keyword>
<feature type="compositionally biased region" description="Acidic residues" evidence="28">
    <location>
        <begin position="1305"/>
        <end position="1328"/>
    </location>
</feature>
<keyword evidence="13" id="KW-0735">Signal-anchor</keyword>
<dbReference type="InterPro" id="IPR047107">
    <property type="entry name" value="DNA-dir_RNA_pol1_lsu_C"/>
</dbReference>
<dbReference type="InterPro" id="IPR038120">
    <property type="entry name" value="Rpb1_funnel_sf"/>
</dbReference>
<dbReference type="InterPro" id="IPR007081">
    <property type="entry name" value="RNA_pol_Rpb1_5"/>
</dbReference>
<dbReference type="GO" id="GO:0005736">
    <property type="term" value="C:RNA polymerase I complex"/>
    <property type="evidence" value="ECO:0007669"/>
    <property type="project" value="UniProtKB-ARBA"/>
</dbReference>
<evidence type="ECO:0000256" key="20">
    <source>
        <dbReference type="ARBA" id="ARBA00023180"/>
    </source>
</evidence>
<dbReference type="Pfam" id="PF05000">
    <property type="entry name" value="RNA_pol_Rpb1_4"/>
    <property type="match status" value="1"/>
</dbReference>
<dbReference type="FunFam" id="3.90.1480.20:FF:000006">
    <property type="entry name" value="ST3 beta-galactoside alpha-2,3-sialyltransferase 5"/>
    <property type="match status" value="1"/>
</dbReference>
<evidence type="ECO:0000256" key="5">
    <source>
        <dbReference type="ARBA" id="ARBA00022478"/>
    </source>
</evidence>
<evidence type="ECO:0000256" key="9">
    <source>
        <dbReference type="ARBA" id="ARBA00022695"/>
    </source>
</evidence>
<dbReference type="InterPro" id="IPR007083">
    <property type="entry name" value="RNA_pol_Rpb1_4"/>
</dbReference>
<feature type="compositionally biased region" description="Basic and acidic residues" evidence="28">
    <location>
        <begin position="1329"/>
        <end position="1345"/>
    </location>
</feature>
<dbReference type="Gene3D" id="2.40.40.20">
    <property type="match status" value="1"/>
</dbReference>
<comment type="catalytic activity">
    <reaction evidence="26">
        <text>ganglioside GA1 (d18:1(4E)/18:0) + CMP-N-acetyl-beta-neuraminate = ganglioside GM1 (d18:1(4E)/18:0) + CMP + H(+)</text>
        <dbReference type="Rhea" id="RHEA:41784"/>
        <dbReference type="ChEBI" id="CHEBI:15378"/>
        <dbReference type="ChEBI" id="CHEBI:57812"/>
        <dbReference type="ChEBI" id="CHEBI:60377"/>
        <dbReference type="ChEBI" id="CHEBI:73110"/>
        <dbReference type="ChEBI" id="CHEBI:78484"/>
    </reaction>
    <physiologicalReaction direction="left-to-right" evidence="26">
        <dbReference type="Rhea" id="RHEA:41785"/>
    </physiologicalReaction>
</comment>
<dbReference type="FunFam" id="2.40.40.20:FF:000019">
    <property type="entry name" value="DNA-directed RNA polymerase II subunit RPB1"/>
    <property type="match status" value="1"/>
</dbReference>
<keyword evidence="14" id="KW-1133">Transmembrane helix</keyword>
<dbReference type="InterPro" id="IPR007066">
    <property type="entry name" value="RNA_pol_Rpb1_3"/>
</dbReference>
<comment type="function">
    <text evidence="23">Transfers the sialyl group (N-acetyl-alpha-neuraminyl or NeuAc) from CMP-NeuAc to the non-reducing terminal galactose (Gal) of glycosphingolipids forming gangliosides (important molecules involved in the regulation of multiple cellular processes, including cell proliferation and differentiation, apoptosis, embryogenesis, development, and oncogenesis). Mainly involved in the biosynthesis of ganglioside GM3 but can also use different glycolipids as substrate acceptors such as D-galactosylceramide (GalCer), asialo-GM2 (GA2) and asialo-GM1 (GA1), although less preferentially than beta-D-Gal-(1-&gt;4)-beta-D-Glc-(1&lt;-&gt;1)-Cer (LacCer).</text>
</comment>
<dbReference type="Proteomes" id="UP000298787">
    <property type="component" value="Chromosome 6"/>
</dbReference>
<accession>A0A4U5UF94</accession>
<keyword evidence="19 27" id="KW-0804">Transcription</keyword>
<dbReference type="Gene3D" id="4.10.860.120">
    <property type="entry name" value="RNA polymerase II, clamp domain"/>
    <property type="match status" value="1"/>
</dbReference>
<feature type="compositionally biased region" description="Basic and acidic residues" evidence="28">
    <location>
        <begin position="1255"/>
        <end position="1264"/>
    </location>
</feature>
<dbReference type="CDD" id="cd02735">
    <property type="entry name" value="RNAP_I_Rpa1_C"/>
    <property type="match status" value="1"/>
</dbReference>
<evidence type="ECO:0000256" key="3">
    <source>
        <dbReference type="ARBA" id="ARBA00006003"/>
    </source>
</evidence>
<dbReference type="InterPro" id="IPR044893">
    <property type="entry name" value="RNA_pol_Rpb1_clamp_domain"/>
</dbReference>
<dbReference type="PANTHER" id="PTHR19376">
    <property type="entry name" value="DNA-DIRECTED RNA POLYMERASE"/>
    <property type="match status" value="1"/>
</dbReference>
<feature type="domain" description="RNA polymerase N-terminal" evidence="29">
    <location>
        <begin position="227"/>
        <end position="563"/>
    </location>
</feature>
<evidence type="ECO:0000256" key="10">
    <source>
        <dbReference type="ARBA" id="ARBA00022723"/>
    </source>
</evidence>
<evidence type="ECO:0000313" key="30">
    <source>
        <dbReference type="EMBL" id="TKS72768.1"/>
    </source>
</evidence>
<keyword evidence="9 27" id="KW-0548">Nucleotidyltransferase</keyword>